<evidence type="ECO:0000256" key="2">
    <source>
        <dbReference type="ARBA" id="ARBA00022679"/>
    </source>
</evidence>
<keyword evidence="1 4" id="KW-0489">Methyltransferase</keyword>
<evidence type="ECO:0000256" key="1">
    <source>
        <dbReference type="ARBA" id="ARBA00022603"/>
    </source>
</evidence>
<evidence type="ECO:0000313" key="5">
    <source>
        <dbReference type="Proteomes" id="UP000886667"/>
    </source>
</evidence>
<dbReference type="InterPro" id="IPR035094">
    <property type="entry name" value="EgtD"/>
</dbReference>
<dbReference type="Gene3D" id="3.40.50.150">
    <property type="entry name" value="Vaccinia Virus protein VP39"/>
    <property type="match status" value="1"/>
</dbReference>
<dbReference type="GO" id="GO:0032259">
    <property type="term" value="P:methylation"/>
    <property type="evidence" value="ECO:0007669"/>
    <property type="project" value="UniProtKB-KW"/>
</dbReference>
<dbReference type="InterPro" id="IPR017804">
    <property type="entry name" value="MeTrfase_EgtD-like"/>
</dbReference>
<name>A0A9E4KG42_9GAMM</name>
<evidence type="ECO:0000259" key="3">
    <source>
        <dbReference type="Pfam" id="PF10017"/>
    </source>
</evidence>
<proteinExistence type="predicted"/>
<reference evidence="4" key="1">
    <citation type="journal article" date="2021" name="Proc. Natl. Acad. Sci. U.S.A.">
        <title>Global biogeography of chemosynthetic symbionts reveals both localized and globally distributed symbiont groups. .</title>
        <authorList>
            <person name="Osvatic J.T."/>
            <person name="Wilkins L.G.E."/>
            <person name="Leibrecht L."/>
            <person name="Leray M."/>
            <person name="Zauner S."/>
            <person name="Polzin J."/>
            <person name="Camacho Y."/>
            <person name="Gros O."/>
            <person name="van Gils J.A."/>
            <person name="Eisen J.A."/>
            <person name="Petersen J.M."/>
            <person name="Yuen B."/>
        </authorList>
    </citation>
    <scope>NUCLEOTIDE SEQUENCE</scope>
    <source>
        <strain evidence="4">MAGclacostrist064TRANS</strain>
    </source>
</reference>
<dbReference type="EMBL" id="JAEPCM010000555">
    <property type="protein sequence ID" value="MCG7947747.1"/>
    <property type="molecule type" value="Genomic_DNA"/>
</dbReference>
<organism evidence="4 5">
    <name type="scientific">Candidatus Thiodiazotropha taylori</name>
    <dbReference type="NCBI Taxonomy" id="2792791"/>
    <lineage>
        <taxon>Bacteria</taxon>
        <taxon>Pseudomonadati</taxon>
        <taxon>Pseudomonadota</taxon>
        <taxon>Gammaproteobacteria</taxon>
        <taxon>Chromatiales</taxon>
        <taxon>Sedimenticolaceae</taxon>
        <taxon>Candidatus Thiodiazotropha</taxon>
    </lineage>
</organism>
<keyword evidence="2 4" id="KW-0808">Transferase</keyword>
<dbReference type="Pfam" id="PF10017">
    <property type="entry name" value="Methyltransf_33"/>
    <property type="match status" value="1"/>
</dbReference>
<dbReference type="SUPFAM" id="SSF53335">
    <property type="entry name" value="S-adenosyl-L-methionine-dependent methyltransferases"/>
    <property type="match status" value="1"/>
</dbReference>
<dbReference type="PANTHER" id="PTHR43397:SF1">
    <property type="entry name" value="ERGOTHIONEINE BIOSYNTHESIS PROTEIN 1"/>
    <property type="match status" value="1"/>
</dbReference>
<gene>
    <name evidence="4" type="primary">egtD</name>
    <name evidence="4" type="ORF">JAZ07_15495</name>
</gene>
<feature type="domain" description="Histidine-specific methyltransferase SAM-dependent" evidence="3">
    <location>
        <begin position="18"/>
        <end position="315"/>
    </location>
</feature>
<dbReference type="NCBIfam" id="TIGR03438">
    <property type="entry name" value="egtD_ergothio"/>
    <property type="match status" value="1"/>
</dbReference>
<dbReference type="GO" id="GO:0052706">
    <property type="term" value="F:L-histidine N(alpha)-methyltransferase activity"/>
    <property type="evidence" value="ECO:0007669"/>
    <property type="project" value="UniProtKB-EC"/>
</dbReference>
<dbReference type="InterPro" id="IPR019257">
    <property type="entry name" value="MeTrfase_dom"/>
</dbReference>
<dbReference type="Proteomes" id="UP000886667">
    <property type="component" value="Unassembled WGS sequence"/>
</dbReference>
<dbReference type="InterPro" id="IPR029063">
    <property type="entry name" value="SAM-dependent_MTases_sf"/>
</dbReference>
<accession>A0A9E4KG42</accession>
<comment type="caution">
    <text evidence="4">The sequence shown here is derived from an EMBL/GenBank/DDBJ whole genome shotgun (WGS) entry which is preliminary data.</text>
</comment>
<sequence>MQNVTFHDHKQPALSFLDAVVEGLSQENKSIPPKFFYDERGSELFERICEQPEYYPPSVERKMLSELSTEIASLTGQNRLLIEPGVGSGSKVRLLLDDLKPSAFVPMDISFDYLKTVATQLAAEYTWLPVHAACVDYSHSLPLPDEAPDCPRLVFFPGSSLGNFDRTEAEAFLRMVREIMGEEGMLLIGLDTKKPEYVLNAAYNDAAGVTAEFNKNLLHRMRDELDIEVDPRSFDHHAFYNAAAGRVEMHLVSKRDQLLRLKGCCFELEQGESVHTENSYKYEPEEFLELASKAGMVKVRHWLAEEGLFGIYLLETAASRQG</sequence>
<evidence type="ECO:0000313" key="4">
    <source>
        <dbReference type="EMBL" id="MCG7947747.1"/>
    </source>
</evidence>
<protein>
    <submittedName>
        <fullName evidence="4">L-histidine N(Alpha)-methyltransferase</fullName>
        <ecNumber evidence="4">2.1.1.44</ecNumber>
    </submittedName>
</protein>
<dbReference type="EC" id="2.1.1.44" evidence="4"/>
<dbReference type="PANTHER" id="PTHR43397">
    <property type="entry name" value="ERGOTHIONEINE BIOSYNTHESIS PROTEIN 1"/>
    <property type="match status" value="1"/>
</dbReference>
<dbReference type="AlphaFoldDB" id="A0A9E4KG42"/>
<dbReference type="PIRSF" id="PIRSF018005">
    <property type="entry name" value="UCP018005"/>
    <property type="match status" value="1"/>
</dbReference>
<dbReference type="InterPro" id="IPR051128">
    <property type="entry name" value="EgtD_Methyltrsf_superfamily"/>
</dbReference>